<dbReference type="PANTHER" id="PTHR46534">
    <property type="entry name" value="IGGFC_BINDING DOMAIN-CONTAINING PROTEIN"/>
    <property type="match status" value="1"/>
</dbReference>
<keyword evidence="4" id="KW-1185">Reference proteome</keyword>
<protein>
    <submittedName>
        <fullName evidence="5">Uncharacterized protein LOC106061488 isoform X1</fullName>
    </submittedName>
</protein>
<feature type="compositionally biased region" description="Low complexity" evidence="1">
    <location>
        <begin position="546"/>
        <end position="587"/>
    </location>
</feature>
<name>A0A9W2ZCQ5_BIOGL</name>
<dbReference type="Proteomes" id="UP001165740">
    <property type="component" value="Chromosome 18"/>
</dbReference>
<feature type="chain" id="PRO_5040961227" evidence="3">
    <location>
        <begin position="23"/>
        <end position="855"/>
    </location>
</feature>
<dbReference type="GeneID" id="106061488"/>
<feature type="compositionally biased region" description="Basic residues" evidence="1">
    <location>
        <begin position="804"/>
        <end position="816"/>
    </location>
</feature>
<feature type="compositionally biased region" description="Polar residues" evidence="1">
    <location>
        <begin position="829"/>
        <end position="848"/>
    </location>
</feature>
<keyword evidence="2" id="KW-0472">Membrane</keyword>
<accession>A0A9W2ZCQ5</accession>
<evidence type="ECO:0000256" key="3">
    <source>
        <dbReference type="SAM" id="SignalP"/>
    </source>
</evidence>
<sequence length="855" mass="95443">MLNVFLLVTLMVLEKYLSPVTAVSTASGTEFLISTPGFLTKDLSTFSSKIPSVYLHIYTEYTQSNVQVQIQQQSYFKPNHRMDNNITLEVNFTHPKDLYIEPNYYPEPGPGVIPVNYILSSWPVNIMVSINEGKKGQETFRAVPVAGWGAKYHAVTLGSRYSLVLLTSEEPNTVTIVFHSNQSDFSYNHSGVIIKNGESLKLQIFRFKPYAVTSCDIRGCKGSLTGSVVTGEKPFGLVTGNCRSPNDQMFCQPAQRYVENYLVEMMLPQESYGREFILFKEHTDSIEGFTVVLAGSPNTEVHTYFDVYPTGEKVVPKYLTNINDWLQLYEYVAYINSSKGVLVMYVMGTEEEDGGPSLLLIVPMELYYFKYMVMSPPFNTSTLDFVVFVVHEDYRNYTLIENHNPDISVPDIGKRKNLLTTFRVRGHMKWKYVVSELRQRSKFVVVSTRSTFGCYQYGIGKFTSYMHPAGFISSPINKLVQSCDQTRVRMTPHDLTDNDCDGRIDEEMANGVDDDNDTDIDEDLNIFSGVDTYDGVIQASPRPMKTTTVTTTTTKPSTTTVTPTSTTATTTTSRPTTHAVANTSASNSTASTADNRFLVKGHWMEWHCSRDCHDPTLHRIRSCVDDKRNLYPNCDQETKLGQCYVGVQCPDDCPMHYWGSGCVQSCINCDDPCDKFNGSCLSCNPGYRNPAQSCNEACSANYYGKNCEGDCLEKCGDDCLERINGACIEEIAVWKNGLLAFVIITVVTIVAIFATKKFTKIEEDPLYLSVTPTQSDTDSDSRQGKPKVDVKSKKSSSAVSVHANRSRTSRQSKRSKQSGTSLRTHSKRSLTQSRSATGSKSLKGSSHQVPLPVVA</sequence>
<feature type="signal peptide" evidence="3">
    <location>
        <begin position="1"/>
        <end position="22"/>
    </location>
</feature>
<feature type="region of interest" description="Disordered" evidence="1">
    <location>
        <begin position="770"/>
        <end position="855"/>
    </location>
</feature>
<dbReference type="OMA" id="FTTTERC"/>
<feature type="transmembrane region" description="Helical" evidence="2">
    <location>
        <begin position="733"/>
        <end position="754"/>
    </location>
</feature>
<dbReference type="RefSeq" id="XP_055872829.1">
    <property type="nucleotide sequence ID" value="XM_056016854.1"/>
</dbReference>
<evidence type="ECO:0000313" key="5">
    <source>
        <dbReference type="RefSeq" id="XP_055872829.1"/>
    </source>
</evidence>
<dbReference type="AlphaFoldDB" id="A0A9W2ZCQ5"/>
<gene>
    <name evidence="5" type="primary">LOC106061488</name>
</gene>
<dbReference type="PANTHER" id="PTHR46534:SF1">
    <property type="entry name" value="IGGFC-BINDING PROTEIN N-TERMINAL DOMAIN-CONTAINING PROTEIN"/>
    <property type="match status" value="1"/>
</dbReference>
<reference evidence="5" key="1">
    <citation type="submission" date="2025-08" db="UniProtKB">
        <authorList>
            <consortium name="RefSeq"/>
        </authorList>
    </citation>
    <scope>IDENTIFICATION</scope>
</reference>
<evidence type="ECO:0000256" key="1">
    <source>
        <dbReference type="SAM" id="MobiDB-lite"/>
    </source>
</evidence>
<dbReference type="OrthoDB" id="10005154at2759"/>
<keyword evidence="2" id="KW-0812">Transmembrane</keyword>
<evidence type="ECO:0000256" key="2">
    <source>
        <dbReference type="SAM" id="Phobius"/>
    </source>
</evidence>
<evidence type="ECO:0000313" key="4">
    <source>
        <dbReference type="Proteomes" id="UP001165740"/>
    </source>
</evidence>
<keyword evidence="3" id="KW-0732">Signal</keyword>
<keyword evidence="2" id="KW-1133">Transmembrane helix</keyword>
<feature type="region of interest" description="Disordered" evidence="1">
    <location>
        <begin position="545"/>
        <end position="587"/>
    </location>
</feature>
<organism evidence="4 5">
    <name type="scientific">Biomphalaria glabrata</name>
    <name type="common">Bloodfluke planorb</name>
    <name type="synonym">Freshwater snail</name>
    <dbReference type="NCBI Taxonomy" id="6526"/>
    <lineage>
        <taxon>Eukaryota</taxon>
        <taxon>Metazoa</taxon>
        <taxon>Spiralia</taxon>
        <taxon>Lophotrochozoa</taxon>
        <taxon>Mollusca</taxon>
        <taxon>Gastropoda</taxon>
        <taxon>Heterobranchia</taxon>
        <taxon>Euthyneura</taxon>
        <taxon>Panpulmonata</taxon>
        <taxon>Hygrophila</taxon>
        <taxon>Lymnaeoidea</taxon>
        <taxon>Planorbidae</taxon>
        <taxon>Biomphalaria</taxon>
    </lineage>
</organism>
<proteinExistence type="predicted"/>
<feature type="compositionally biased region" description="Basic and acidic residues" evidence="1">
    <location>
        <begin position="779"/>
        <end position="792"/>
    </location>
</feature>